<dbReference type="HAMAP" id="MF_01114">
    <property type="entry name" value="RecX"/>
    <property type="match status" value="1"/>
</dbReference>
<gene>
    <name evidence="5" type="primary">recX</name>
    <name evidence="8" type="ORF">EPV75_08530</name>
</gene>
<evidence type="ECO:0000256" key="1">
    <source>
        <dbReference type="ARBA" id="ARBA00004496"/>
    </source>
</evidence>
<comment type="function">
    <text evidence="5">Modulates RecA activity.</text>
</comment>
<dbReference type="GO" id="GO:0005737">
    <property type="term" value="C:cytoplasm"/>
    <property type="evidence" value="ECO:0007669"/>
    <property type="project" value="UniProtKB-SubCell"/>
</dbReference>
<dbReference type="EMBL" id="CP035033">
    <property type="protein sequence ID" value="QAB16482.1"/>
    <property type="molecule type" value="Genomic_DNA"/>
</dbReference>
<dbReference type="PANTHER" id="PTHR33602">
    <property type="entry name" value="REGULATORY PROTEIN RECX FAMILY PROTEIN"/>
    <property type="match status" value="1"/>
</dbReference>
<evidence type="ECO:0000313" key="8">
    <source>
        <dbReference type="EMBL" id="QAB16482.1"/>
    </source>
</evidence>
<feature type="domain" description="RecX second three-helical" evidence="6">
    <location>
        <begin position="63"/>
        <end position="92"/>
    </location>
</feature>
<evidence type="ECO:0000256" key="5">
    <source>
        <dbReference type="HAMAP-Rule" id="MF_01114"/>
    </source>
</evidence>
<proteinExistence type="inferred from homology"/>
<dbReference type="Gene3D" id="1.10.10.10">
    <property type="entry name" value="Winged helix-like DNA-binding domain superfamily/Winged helix DNA-binding domain"/>
    <property type="match status" value="3"/>
</dbReference>
<evidence type="ECO:0000259" key="7">
    <source>
        <dbReference type="Pfam" id="PF21981"/>
    </source>
</evidence>
<dbReference type="InterPro" id="IPR053924">
    <property type="entry name" value="RecX_HTH_2nd"/>
</dbReference>
<organism evidence="8 9">
    <name type="scientific">Hydrogenovibrio thermophilus</name>
    <dbReference type="NCBI Taxonomy" id="265883"/>
    <lineage>
        <taxon>Bacteria</taxon>
        <taxon>Pseudomonadati</taxon>
        <taxon>Pseudomonadota</taxon>
        <taxon>Gammaproteobacteria</taxon>
        <taxon>Thiotrichales</taxon>
        <taxon>Piscirickettsiaceae</taxon>
        <taxon>Hydrogenovibrio</taxon>
    </lineage>
</organism>
<evidence type="ECO:0000256" key="3">
    <source>
        <dbReference type="ARBA" id="ARBA00018111"/>
    </source>
</evidence>
<dbReference type="AlphaFoldDB" id="A0A410H6C8"/>
<keyword evidence="4 5" id="KW-0963">Cytoplasm</keyword>
<dbReference type="Proteomes" id="UP000285478">
    <property type="component" value="Chromosome"/>
</dbReference>
<dbReference type="InterPro" id="IPR053925">
    <property type="entry name" value="RecX_HTH_3rd"/>
</dbReference>
<dbReference type="InterPro" id="IPR036388">
    <property type="entry name" value="WH-like_DNA-bd_sf"/>
</dbReference>
<evidence type="ECO:0000313" key="9">
    <source>
        <dbReference type="Proteomes" id="UP000285478"/>
    </source>
</evidence>
<accession>A0A410H6C8</accession>
<protein>
    <recommendedName>
        <fullName evidence="3 5">Regulatory protein RecX</fullName>
    </recommendedName>
</protein>
<feature type="domain" description="RecX third three-helical" evidence="7">
    <location>
        <begin position="111"/>
        <end position="154"/>
    </location>
</feature>
<keyword evidence="9" id="KW-1185">Reference proteome</keyword>
<comment type="subcellular location">
    <subcellularLocation>
        <location evidence="1 5">Cytoplasm</location>
    </subcellularLocation>
</comment>
<evidence type="ECO:0000256" key="2">
    <source>
        <dbReference type="ARBA" id="ARBA00009695"/>
    </source>
</evidence>
<dbReference type="KEGG" id="htr:EPV75_08530"/>
<dbReference type="Pfam" id="PF21981">
    <property type="entry name" value="RecX_HTH3"/>
    <property type="match status" value="1"/>
</dbReference>
<reference evidence="8 9" key="1">
    <citation type="journal article" date="2018" name="Environ. Microbiol.">
        <title>Genomes of ubiquitous marine and hypersaline Hydrogenovibrio, Thiomicrorhabdus and Thiomicrospira spp. encode a diversity of mechanisms to sustain chemolithoautotrophy in heterogeneous environments.</title>
        <authorList>
            <person name="Scott K.M."/>
            <person name="Williams J."/>
            <person name="Porter C.M.B."/>
            <person name="Russel S."/>
            <person name="Harmer T.L."/>
            <person name="Paul J.H."/>
            <person name="Antonen K.M."/>
            <person name="Bridges M.K."/>
            <person name="Camper G.J."/>
            <person name="Campla C.K."/>
            <person name="Casella L.G."/>
            <person name="Chase E."/>
            <person name="Conrad J.W."/>
            <person name="Cruz M.C."/>
            <person name="Dunlap D.S."/>
            <person name="Duran L."/>
            <person name="Fahsbender E.M."/>
            <person name="Goldsmith D.B."/>
            <person name="Keeley R.F."/>
            <person name="Kondoff M.R."/>
            <person name="Kussy B.I."/>
            <person name="Lane M.K."/>
            <person name="Lawler S."/>
            <person name="Leigh B.A."/>
            <person name="Lewis C."/>
            <person name="Lostal L.M."/>
            <person name="Marking D."/>
            <person name="Mancera P.A."/>
            <person name="McClenthan E.C."/>
            <person name="McIntyre E.A."/>
            <person name="Mine J.A."/>
            <person name="Modi S."/>
            <person name="Moore B.D."/>
            <person name="Morgan W.A."/>
            <person name="Nelson K.M."/>
            <person name="Nguyen K.N."/>
            <person name="Ogburn N."/>
            <person name="Parrino D.G."/>
            <person name="Pedapudi A.D."/>
            <person name="Pelham R.P."/>
            <person name="Preece A.M."/>
            <person name="Rampersad E.A."/>
            <person name="Richardson J.C."/>
            <person name="Rodgers C.M."/>
            <person name="Schaffer B.L."/>
            <person name="Sheridan N.E."/>
            <person name="Solone M.R."/>
            <person name="Staley Z.R."/>
            <person name="Tabuchi M."/>
            <person name="Waide R.J."/>
            <person name="Wanjugi P.W."/>
            <person name="Young S."/>
            <person name="Clum A."/>
            <person name="Daum C."/>
            <person name="Huntemann M."/>
            <person name="Ivanova N."/>
            <person name="Kyrpides N."/>
            <person name="Mikhailova N."/>
            <person name="Palaniappan K."/>
            <person name="Pillay M."/>
            <person name="Reddy T.B.K."/>
            <person name="Shapiro N."/>
            <person name="Stamatis D."/>
            <person name="Varghese N."/>
            <person name="Woyke T."/>
            <person name="Boden R."/>
            <person name="Freyermuth S.K."/>
            <person name="Kerfeld C.A."/>
        </authorList>
    </citation>
    <scope>NUCLEOTIDE SEQUENCE [LARGE SCALE GENOMIC DNA]</scope>
    <source>
        <strain evidence="8 9">JR-2</strain>
    </source>
</reference>
<dbReference type="InterPro" id="IPR003783">
    <property type="entry name" value="Regulatory_RecX"/>
</dbReference>
<comment type="similarity">
    <text evidence="2 5">Belongs to the RecX family.</text>
</comment>
<sequence length="158" mass="18510">MESDDAQILAQEMESRAVYLLSQREHGRKELAYKLSQKFPQSEDYPGLVDIVLDKCEDQRWLSDERYVEAYVRQAMEKEQGPYKIKQALQMRTDRQDLVEAYLAMDDSDWADIAASALERKYGDTAKPSQAKEQARRMRFLQSRGFSQSQIWKAFRNA</sequence>
<evidence type="ECO:0000256" key="4">
    <source>
        <dbReference type="ARBA" id="ARBA00022490"/>
    </source>
</evidence>
<dbReference type="GO" id="GO:0006282">
    <property type="term" value="P:regulation of DNA repair"/>
    <property type="evidence" value="ECO:0007669"/>
    <property type="project" value="UniProtKB-UniRule"/>
</dbReference>
<dbReference type="Pfam" id="PF02631">
    <property type="entry name" value="RecX_HTH2"/>
    <property type="match status" value="1"/>
</dbReference>
<evidence type="ECO:0000259" key="6">
    <source>
        <dbReference type="Pfam" id="PF02631"/>
    </source>
</evidence>
<dbReference type="PANTHER" id="PTHR33602:SF1">
    <property type="entry name" value="REGULATORY PROTEIN RECX FAMILY PROTEIN"/>
    <property type="match status" value="1"/>
</dbReference>
<name>A0A410H6C8_9GAMM</name>